<feature type="compositionally biased region" description="Basic and acidic residues" evidence="1">
    <location>
        <begin position="125"/>
        <end position="148"/>
    </location>
</feature>
<feature type="compositionally biased region" description="Low complexity" evidence="1">
    <location>
        <begin position="224"/>
        <end position="233"/>
    </location>
</feature>
<accession>A0A653CBI6</accession>
<dbReference type="Proteomes" id="UP000410492">
    <property type="component" value="Unassembled WGS sequence"/>
</dbReference>
<reference evidence="2 3" key="1">
    <citation type="submission" date="2019-01" db="EMBL/GenBank/DDBJ databases">
        <authorList>
            <person name="Sayadi A."/>
        </authorList>
    </citation>
    <scope>NUCLEOTIDE SEQUENCE [LARGE SCALE GENOMIC DNA]</scope>
</reference>
<dbReference type="AlphaFoldDB" id="A0A653CBI6"/>
<proteinExistence type="predicted"/>
<organism evidence="2 3">
    <name type="scientific">Callosobruchus maculatus</name>
    <name type="common">Southern cowpea weevil</name>
    <name type="synonym">Pulse bruchid</name>
    <dbReference type="NCBI Taxonomy" id="64391"/>
    <lineage>
        <taxon>Eukaryota</taxon>
        <taxon>Metazoa</taxon>
        <taxon>Ecdysozoa</taxon>
        <taxon>Arthropoda</taxon>
        <taxon>Hexapoda</taxon>
        <taxon>Insecta</taxon>
        <taxon>Pterygota</taxon>
        <taxon>Neoptera</taxon>
        <taxon>Endopterygota</taxon>
        <taxon>Coleoptera</taxon>
        <taxon>Polyphaga</taxon>
        <taxon>Cucujiformia</taxon>
        <taxon>Chrysomeloidea</taxon>
        <taxon>Chrysomelidae</taxon>
        <taxon>Bruchinae</taxon>
        <taxon>Bruchini</taxon>
        <taxon>Callosobruchus</taxon>
    </lineage>
</organism>
<sequence length="258" mass="27228">MRKKAPPRNSRFGASRPRGRTTPASSESNKEESTTSASTASTHHRPQPSRARPGLNLRPRGRGTTAAPPTGEAKEESLPADVTSTTARSRKVNSAPGIRPLRPGPRINLSGRGRGASTTTTEASAEDHVTGDDDHETTQQEASEKEETPTAPADNGPLSKLKNKGRLNVQARPKPAASAPVQVRRVNPLLGRRRPGHTTEAAPTAPSSEAPGPVTDPVEEVAETEAPSSTTTTEEPRGLNRLLAGRKRLGQRTPGTLG</sequence>
<dbReference type="OrthoDB" id="8192055at2759"/>
<evidence type="ECO:0000313" key="3">
    <source>
        <dbReference type="Proteomes" id="UP000410492"/>
    </source>
</evidence>
<name>A0A653CBI6_CALMS</name>
<protein>
    <submittedName>
        <fullName evidence="2">Uncharacterized protein</fullName>
    </submittedName>
</protein>
<gene>
    <name evidence="2" type="ORF">CALMAC_LOCUS7660</name>
</gene>
<evidence type="ECO:0000313" key="2">
    <source>
        <dbReference type="EMBL" id="VEN45096.1"/>
    </source>
</evidence>
<feature type="compositionally biased region" description="Low complexity" evidence="1">
    <location>
        <begin position="96"/>
        <end position="123"/>
    </location>
</feature>
<keyword evidence="3" id="KW-1185">Reference proteome</keyword>
<dbReference type="EMBL" id="CAACVG010007372">
    <property type="protein sequence ID" value="VEN45096.1"/>
    <property type="molecule type" value="Genomic_DNA"/>
</dbReference>
<feature type="region of interest" description="Disordered" evidence="1">
    <location>
        <begin position="1"/>
        <end position="258"/>
    </location>
</feature>
<evidence type="ECO:0000256" key="1">
    <source>
        <dbReference type="SAM" id="MobiDB-lite"/>
    </source>
</evidence>
<feature type="compositionally biased region" description="Low complexity" evidence="1">
    <location>
        <begin position="198"/>
        <end position="216"/>
    </location>
</feature>